<dbReference type="Pfam" id="PF03159">
    <property type="entry name" value="XRN_N"/>
    <property type="match status" value="1"/>
</dbReference>
<proteinExistence type="predicted"/>
<dbReference type="AlphaFoldDB" id="A0ABD3D6D7"/>
<reference evidence="3" key="1">
    <citation type="journal article" date="2024" name="IScience">
        <title>Strigolactones Initiate the Formation of Haustorium-like Structures in Castilleja.</title>
        <authorList>
            <person name="Buerger M."/>
            <person name="Peterson D."/>
            <person name="Chory J."/>
        </authorList>
    </citation>
    <scope>NUCLEOTIDE SEQUENCE [LARGE SCALE GENOMIC DNA]</scope>
</reference>
<organism evidence="2 3">
    <name type="scientific">Castilleja foliolosa</name>
    <dbReference type="NCBI Taxonomy" id="1961234"/>
    <lineage>
        <taxon>Eukaryota</taxon>
        <taxon>Viridiplantae</taxon>
        <taxon>Streptophyta</taxon>
        <taxon>Embryophyta</taxon>
        <taxon>Tracheophyta</taxon>
        <taxon>Spermatophyta</taxon>
        <taxon>Magnoliopsida</taxon>
        <taxon>eudicotyledons</taxon>
        <taxon>Gunneridae</taxon>
        <taxon>Pentapetalae</taxon>
        <taxon>asterids</taxon>
        <taxon>lamiids</taxon>
        <taxon>Lamiales</taxon>
        <taxon>Orobanchaceae</taxon>
        <taxon>Pedicularideae</taxon>
        <taxon>Castillejinae</taxon>
        <taxon>Castilleja</taxon>
    </lineage>
</organism>
<evidence type="ECO:0000313" key="2">
    <source>
        <dbReference type="EMBL" id="KAL3637638.1"/>
    </source>
</evidence>
<protein>
    <submittedName>
        <fullName evidence="2">5'-3' exoribonuclease 3</fullName>
    </submittedName>
</protein>
<keyword evidence="3" id="KW-1185">Reference proteome</keyword>
<gene>
    <name evidence="2" type="primary">XRN3_3</name>
    <name evidence="2" type="ORF">CASFOL_018509</name>
</gene>
<dbReference type="EMBL" id="JAVIJP010000024">
    <property type="protein sequence ID" value="KAL3637638.1"/>
    <property type="molecule type" value="Genomic_DNA"/>
</dbReference>
<dbReference type="InterPro" id="IPR004859">
    <property type="entry name" value="Xrn1_N"/>
</dbReference>
<dbReference type="InterPro" id="IPR027073">
    <property type="entry name" value="5_3_exoribonuclease"/>
</dbReference>
<dbReference type="Proteomes" id="UP001632038">
    <property type="component" value="Unassembled WGS sequence"/>
</dbReference>
<comment type="caution">
    <text evidence="2">The sequence shown here is derived from an EMBL/GenBank/DDBJ whole genome shotgun (WGS) entry which is preliminary data.</text>
</comment>
<dbReference type="Gene3D" id="3.40.50.12390">
    <property type="match status" value="1"/>
</dbReference>
<name>A0ABD3D6D7_9LAMI</name>
<evidence type="ECO:0000313" key="3">
    <source>
        <dbReference type="Proteomes" id="UP001632038"/>
    </source>
</evidence>
<evidence type="ECO:0000259" key="1">
    <source>
        <dbReference type="Pfam" id="PF03159"/>
    </source>
</evidence>
<dbReference type="PANTHER" id="PTHR12341">
    <property type="entry name" value="5'-&gt;3' EXORIBONUCLEASE"/>
    <property type="match status" value="1"/>
</dbReference>
<dbReference type="PANTHER" id="PTHR12341:SF72">
    <property type="entry name" value="5'-3' EXORIBONUCLEASE"/>
    <property type="match status" value="1"/>
</dbReference>
<feature type="domain" description="Xrn1 N-terminal" evidence="1">
    <location>
        <begin position="3"/>
        <end position="46"/>
    </location>
</feature>
<sequence>MPKMRQMRCASCHDPNTRHCLYGLDADLIMLGLATHEVHFSILREDNKTNASFVVMLVT</sequence>
<accession>A0ABD3D6D7</accession>